<keyword evidence="8" id="KW-0812">Transmembrane</keyword>
<keyword evidence="8" id="KW-0472">Membrane</keyword>
<dbReference type="CDD" id="cd11064">
    <property type="entry name" value="CYP86A"/>
    <property type="match status" value="1"/>
</dbReference>
<proteinExistence type="inferred from homology"/>
<keyword evidence="8" id="KW-1133">Transmembrane helix</keyword>
<dbReference type="GO" id="GO:0004497">
    <property type="term" value="F:monooxygenase activity"/>
    <property type="evidence" value="ECO:0007669"/>
    <property type="project" value="UniProtKB-KW"/>
</dbReference>
<dbReference type="InterPro" id="IPR001128">
    <property type="entry name" value="Cyt_P450"/>
</dbReference>
<sequence>MGILFTIFTFTATVLLLIIIAFLYLTFQIYSGKSIKNPDYPPVNGTIFSRIFYFNRLYDYQTDVAKKQKTFRLLGPGQSELYTTDIRNIEHVLKTKFDNYTKGKYNQDIATDLFGNGIFAVDGDKWRQQRKLASFEFSTRILRDFSCSVFRRNAAKLVRVISEMAIVDQIFDMQAFDDSNALVFWRYVDPLWKLKKYFNIGSEASLKKNIKIIDAFVTNLIRTKRKLLAEERLCDDKEDILSRFLVESKKDPEEMNDKYLRDIILNFMIAGKDTSANTLSWFFYMLCKNPVIQEKVAQEVRDVTRSQDDVVNVEEFTANITDTALEQMHYLHAALTETLRLYPAVPLNPNYPPVNGTIFSQLFYFNRLYDYQTEVARKQKTFRLLAPGQSDLYTTDIRNIEHVLKTNFDNYTKGKYNQDIVIDLFGNGIFAVDGDKWRQQRKLASFEFSTRVLRDFSCSVFRRNAAKLVRVISEMAIVDQIFDMQDTLMRCTLDSIFKVGFGVELNCLEGSSKEGTEFMKAFDDSNALVYWRYVDPLWKLKRYFNIGSEASLKKNIKIIDAFVTNLIRTKRKLLAEERLCNDKEDILSRFLVESKKDPEEMNDKYLRDIILNFMIAGKDTSANTLSWFFYMLCKNPVIQEKVAQEVRDVTRSQDDVVNVEEFTANITDTTLEQMHYLHAALTETLRLYPAVPLDGRCAEVDDILPDGFRMKKGDGLYYMAYAMGRMPYIWGEDAEDFRPERWLNNGVFQPESPFKFIAFHNPNYAPVNGTVFRQLFHFNRLYDYQTEVARKQKTFRLLAPGQSELYTTDIRNIEHVLKTKFDKYRKGKYDQDIVTDLFGNGIFAVDGDKWRQQRKLASFTFSTRVLRDFSCSVFRRNAAKLVRNITEMAIVDQIFDMQDTLMRCTLDSIFKVGFGVELNCMEGSSKEGTEFMKAFDDSNALVYWRYVDPLWKLKRYLNIGSEASLTKNIKIIDAFVTNLIRTKRKLLAEERLWNDKEDILSRFLVESRKDSEEMNDKYLRDVILNFMIAGKDTSANTLSWFFYMLCKNPLIQEKLAQEVRDVTSSQDDVVNVEEFIANITDTALEQMHYLHAALTETLRLYPAVPVDGRCAEVDDILPDGYRMKKGDGLYYMAYAWQMLTFGRGCRGFRPERWLNNGFSSLNRHSSS</sequence>
<evidence type="ECO:0000256" key="5">
    <source>
        <dbReference type="ARBA" id="ARBA00023002"/>
    </source>
</evidence>
<evidence type="ECO:0000313" key="9">
    <source>
        <dbReference type="EMBL" id="VFU57303.1"/>
    </source>
</evidence>
<dbReference type="EMBL" id="CAADRP010001941">
    <property type="protein sequence ID" value="VFU57303.1"/>
    <property type="molecule type" value="Genomic_DNA"/>
</dbReference>
<gene>
    <name evidence="9" type="ORF">SVIM_LOCUS414078</name>
</gene>
<evidence type="ECO:0000256" key="8">
    <source>
        <dbReference type="SAM" id="Phobius"/>
    </source>
</evidence>
<reference evidence="9" key="1">
    <citation type="submission" date="2019-03" db="EMBL/GenBank/DDBJ databases">
        <authorList>
            <person name="Mank J."/>
            <person name="Almeida P."/>
        </authorList>
    </citation>
    <scope>NUCLEOTIDE SEQUENCE</scope>
    <source>
        <strain evidence="9">78183</strain>
    </source>
</reference>
<dbReference type="Pfam" id="PF00067">
    <property type="entry name" value="p450"/>
    <property type="match status" value="3"/>
</dbReference>
<dbReference type="PANTHER" id="PTHR24296">
    <property type="entry name" value="CYTOCHROME P450"/>
    <property type="match status" value="1"/>
</dbReference>
<dbReference type="AlphaFoldDB" id="A0A6N2MSD1"/>
<protein>
    <recommendedName>
        <fullName evidence="10">Cytochrome P450</fullName>
    </recommendedName>
</protein>
<dbReference type="GO" id="GO:0005506">
    <property type="term" value="F:iron ion binding"/>
    <property type="evidence" value="ECO:0007669"/>
    <property type="project" value="InterPro"/>
</dbReference>
<feature type="transmembrane region" description="Helical" evidence="8">
    <location>
        <begin position="7"/>
        <end position="27"/>
    </location>
</feature>
<organism evidence="9">
    <name type="scientific">Salix viminalis</name>
    <name type="common">Common osier</name>
    <name type="synonym">Basket willow</name>
    <dbReference type="NCBI Taxonomy" id="40686"/>
    <lineage>
        <taxon>Eukaryota</taxon>
        <taxon>Viridiplantae</taxon>
        <taxon>Streptophyta</taxon>
        <taxon>Embryophyta</taxon>
        <taxon>Tracheophyta</taxon>
        <taxon>Spermatophyta</taxon>
        <taxon>Magnoliopsida</taxon>
        <taxon>eudicotyledons</taxon>
        <taxon>Gunneridae</taxon>
        <taxon>Pentapetalae</taxon>
        <taxon>rosids</taxon>
        <taxon>fabids</taxon>
        <taxon>Malpighiales</taxon>
        <taxon>Salicaceae</taxon>
        <taxon>Saliceae</taxon>
        <taxon>Salix</taxon>
    </lineage>
</organism>
<dbReference type="Gene3D" id="1.10.630.10">
    <property type="entry name" value="Cytochrome P450"/>
    <property type="match status" value="3"/>
</dbReference>
<evidence type="ECO:0000256" key="7">
    <source>
        <dbReference type="ARBA" id="ARBA00023033"/>
    </source>
</evidence>
<dbReference type="InterPro" id="IPR036396">
    <property type="entry name" value="Cyt_P450_sf"/>
</dbReference>
<dbReference type="SUPFAM" id="SSF48264">
    <property type="entry name" value="Cytochrome P450"/>
    <property type="match status" value="3"/>
</dbReference>
<evidence type="ECO:0000256" key="1">
    <source>
        <dbReference type="ARBA" id="ARBA00001971"/>
    </source>
</evidence>
<comment type="similarity">
    <text evidence="2">Belongs to the cytochrome P450 family.</text>
</comment>
<keyword evidence="7" id="KW-0503">Monooxygenase</keyword>
<accession>A0A6N2MSD1</accession>
<dbReference type="GO" id="GO:0020037">
    <property type="term" value="F:heme binding"/>
    <property type="evidence" value="ECO:0007669"/>
    <property type="project" value="InterPro"/>
</dbReference>
<evidence type="ECO:0000256" key="4">
    <source>
        <dbReference type="ARBA" id="ARBA00022723"/>
    </source>
</evidence>
<comment type="cofactor">
    <cofactor evidence="1">
        <name>heme</name>
        <dbReference type="ChEBI" id="CHEBI:30413"/>
    </cofactor>
</comment>
<dbReference type="PRINTS" id="PR00463">
    <property type="entry name" value="EP450I"/>
</dbReference>
<keyword evidence="4" id="KW-0479">Metal-binding</keyword>
<evidence type="ECO:0000256" key="2">
    <source>
        <dbReference type="ARBA" id="ARBA00010617"/>
    </source>
</evidence>
<keyword evidence="3" id="KW-0349">Heme</keyword>
<dbReference type="InterPro" id="IPR002401">
    <property type="entry name" value="Cyt_P450_E_grp-I"/>
</dbReference>
<dbReference type="GO" id="GO:0016705">
    <property type="term" value="F:oxidoreductase activity, acting on paired donors, with incorporation or reduction of molecular oxygen"/>
    <property type="evidence" value="ECO:0007669"/>
    <property type="project" value="InterPro"/>
</dbReference>
<evidence type="ECO:0000256" key="6">
    <source>
        <dbReference type="ARBA" id="ARBA00023004"/>
    </source>
</evidence>
<evidence type="ECO:0008006" key="10">
    <source>
        <dbReference type="Google" id="ProtNLM"/>
    </source>
</evidence>
<keyword evidence="5" id="KW-0560">Oxidoreductase</keyword>
<name>A0A6N2MSD1_SALVM</name>
<dbReference type="PRINTS" id="PR00385">
    <property type="entry name" value="P450"/>
</dbReference>
<keyword evidence="6" id="KW-0408">Iron</keyword>
<evidence type="ECO:0000256" key="3">
    <source>
        <dbReference type="ARBA" id="ARBA00022617"/>
    </source>
</evidence>